<protein>
    <submittedName>
        <fullName evidence="2">Uncharacterized protein</fullName>
    </submittedName>
</protein>
<evidence type="ECO:0000313" key="3">
    <source>
        <dbReference type="Proteomes" id="UP000747110"/>
    </source>
</evidence>
<feature type="non-terminal residue" evidence="2">
    <location>
        <position position="247"/>
    </location>
</feature>
<sequence>PSNMRPSYESPRRSPNTSSLALRTPRLSPSAVSTPKASMSAFGAGFPGTQLGDTAVVTGVMMGSSVRHDPVATDRTSARSVSPGGSHAVPKPLSPQAAPPAFLSSVSPKVSSHRENTVLGMAVATSIPNTVPARAEPITGATGRATFAWPAASEGTPGGVAPRGPSPLRGDASIVRPQQYHSSARRPAGMASGRNQSPTGIRPESSLANSFSTVRPAARPLSIAASGVPLGSGSPGRSANASKAPDR</sequence>
<reference evidence="2" key="1">
    <citation type="journal article" date="2021" name="Proc. Natl. Acad. Sci. U.S.A.">
        <title>Three genomes in the algal genus Volvox reveal the fate of a haploid sex-determining region after a transition to homothallism.</title>
        <authorList>
            <person name="Yamamoto K."/>
            <person name="Hamaji T."/>
            <person name="Kawai-Toyooka H."/>
            <person name="Matsuzaki R."/>
            <person name="Takahashi F."/>
            <person name="Nishimura Y."/>
            <person name="Kawachi M."/>
            <person name="Noguchi H."/>
            <person name="Minakuchi Y."/>
            <person name="Umen J.G."/>
            <person name="Toyoda A."/>
            <person name="Nozaki H."/>
        </authorList>
    </citation>
    <scope>NUCLEOTIDE SEQUENCE</scope>
    <source>
        <strain evidence="2">NIES-3786</strain>
    </source>
</reference>
<organism evidence="2 3">
    <name type="scientific">Volvox reticuliferus</name>
    <dbReference type="NCBI Taxonomy" id="1737510"/>
    <lineage>
        <taxon>Eukaryota</taxon>
        <taxon>Viridiplantae</taxon>
        <taxon>Chlorophyta</taxon>
        <taxon>core chlorophytes</taxon>
        <taxon>Chlorophyceae</taxon>
        <taxon>CS clade</taxon>
        <taxon>Chlamydomonadales</taxon>
        <taxon>Volvocaceae</taxon>
        <taxon>Volvox</taxon>
    </lineage>
</organism>
<dbReference type="Proteomes" id="UP000747110">
    <property type="component" value="Unassembled WGS sequence"/>
</dbReference>
<accession>A0A8J4BWZ9</accession>
<name>A0A8J4BWZ9_9CHLO</name>
<feature type="region of interest" description="Disordered" evidence="1">
    <location>
        <begin position="149"/>
        <end position="247"/>
    </location>
</feature>
<keyword evidence="3" id="KW-1185">Reference proteome</keyword>
<comment type="caution">
    <text evidence="2">The sequence shown here is derived from an EMBL/GenBank/DDBJ whole genome shotgun (WGS) entry which is preliminary data.</text>
</comment>
<gene>
    <name evidence="2" type="ORF">Vretifemale_1106</name>
</gene>
<feature type="region of interest" description="Disordered" evidence="1">
    <location>
        <begin position="66"/>
        <end position="107"/>
    </location>
</feature>
<proteinExistence type="predicted"/>
<feature type="non-terminal residue" evidence="2">
    <location>
        <position position="1"/>
    </location>
</feature>
<dbReference type="OrthoDB" id="10679083at2759"/>
<dbReference type="EMBL" id="BNCP01000002">
    <property type="protein sequence ID" value="GIL70289.1"/>
    <property type="molecule type" value="Genomic_DNA"/>
</dbReference>
<dbReference type="AlphaFoldDB" id="A0A8J4BWZ9"/>
<evidence type="ECO:0000256" key="1">
    <source>
        <dbReference type="SAM" id="MobiDB-lite"/>
    </source>
</evidence>
<evidence type="ECO:0000313" key="2">
    <source>
        <dbReference type="EMBL" id="GIL70289.1"/>
    </source>
</evidence>
<feature type="region of interest" description="Disordered" evidence="1">
    <location>
        <begin position="1"/>
        <end position="48"/>
    </location>
</feature>